<organism evidence="4 5">
    <name type="scientific">Lactarius akahatsu</name>
    <dbReference type="NCBI Taxonomy" id="416441"/>
    <lineage>
        <taxon>Eukaryota</taxon>
        <taxon>Fungi</taxon>
        <taxon>Dikarya</taxon>
        <taxon>Basidiomycota</taxon>
        <taxon>Agaricomycotina</taxon>
        <taxon>Agaricomycetes</taxon>
        <taxon>Russulales</taxon>
        <taxon>Russulaceae</taxon>
        <taxon>Lactarius</taxon>
    </lineage>
</organism>
<dbReference type="InterPro" id="IPR001387">
    <property type="entry name" value="Cro/C1-type_HTH"/>
</dbReference>
<feature type="domain" description="HTH cro/C1-type" evidence="3">
    <location>
        <begin position="8"/>
        <end position="63"/>
    </location>
</feature>
<evidence type="ECO:0000313" key="4">
    <source>
        <dbReference type="EMBL" id="KAH8996638.1"/>
    </source>
</evidence>
<dbReference type="SMART" id="SM00530">
    <property type="entry name" value="HTH_XRE"/>
    <property type="match status" value="1"/>
</dbReference>
<dbReference type="EMBL" id="JAKELL010000008">
    <property type="protein sequence ID" value="KAH8996638.1"/>
    <property type="molecule type" value="Genomic_DNA"/>
</dbReference>
<dbReference type="CDD" id="cd00093">
    <property type="entry name" value="HTH_XRE"/>
    <property type="match status" value="1"/>
</dbReference>
<dbReference type="Pfam" id="PF01381">
    <property type="entry name" value="HTH_3"/>
    <property type="match status" value="1"/>
</dbReference>
<dbReference type="InterPro" id="IPR010982">
    <property type="entry name" value="Lambda_DNA-bd_dom_sf"/>
</dbReference>
<reference evidence="4" key="1">
    <citation type="submission" date="2022-01" db="EMBL/GenBank/DDBJ databases">
        <title>Comparative genomics reveals a dynamic genome evolution in the ectomycorrhizal milk-cap (Lactarius) mushrooms.</title>
        <authorList>
            <consortium name="DOE Joint Genome Institute"/>
            <person name="Lebreton A."/>
            <person name="Tang N."/>
            <person name="Kuo A."/>
            <person name="LaButti K."/>
            <person name="Drula E."/>
            <person name="Barry K."/>
            <person name="Clum A."/>
            <person name="Lipzen A."/>
            <person name="Mousain D."/>
            <person name="Ng V."/>
            <person name="Wang R."/>
            <person name="Wang X."/>
            <person name="Dai Y."/>
            <person name="Henrissat B."/>
            <person name="Grigoriev I.V."/>
            <person name="Guerin-Laguette A."/>
            <person name="Yu F."/>
            <person name="Martin F.M."/>
        </authorList>
    </citation>
    <scope>NUCLEOTIDE SEQUENCE</scope>
    <source>
        <strain evidence="4">QP</strain>
    </source>
</reference>
<comment type="similarity">
    <text evidence="1">Belongs to the MBF1 family.</text>
</comment>
<name>A0AAD4QDA7_9AGAM</name>
<dbReference type="GO" id="GO:0003677">
    <property type="term" value="F:DNA binding"/>
    <property type="evidence" value="ECO:0007669"/>
    <property type="project" value="InterPro"/>
</dbReference>
<evidence type="ECO:0000313" key="5">
    <source>
        <dbReference type="Proteomes" id="UP001201163"/>
    </source>
</evidence>
<dbReference type="AlphaFoldDB" id="A0AAD4QDA7"/>
<evidence type="ECO:0000256" key="1">
    <source>
        <dbReference type="ARBA" id="ARBA00009802"/>
    </source>
</evidence>
<dbReference type="Gene3D" id="1.10.260.40">
    <property type="entry name" value="lambda repressor-like DNA-binding domains"/>
    <property type="match status" value="1"/>
</dbReference>
<comment type="function">
    <text evidence="2">Transcriptional coactivator that stimulates GCN4-dependent transcriptional activity by bridging the DNA-binding region of GCN4 and TBP (SPT15), thereby recruiting TBP to GCN4-bound promoters. Involved in induction of the ribosome quality control (RQC) pathway; a pathway that degrades nascent peptide chains during problematic translation. Required to prevent stalled ribosomes from frameshifting.</text>
</comment>
<evidence type="ECO:0000256" key="2">
    <source>
        <dbReference type="ARBA" id="ARBA00035107"/>
    </source>
</evidence>
<dbReference type="SUPFAM" id="SSF47413">
    <property type="entry name" value="lambda repressor-like DNA-binding domains"/>
    <property type="match status" value="1"/>
</dbReference>
<comment type="caution">
    <text evidence="4">The sequence shown here is derived from an EMBL/GenBank/DDBJ whole genome shotgun (WGS) entry which is preliminary data.</text>
</comment>
<sequence>MSSGQCAALNNAIAGKGLTYNTLAQRVGSSEQRVADICTGKAKPTTKEFNDLASTLGVNPPRDAVHATG</sequence>
<gene>
    <name evidence="4" type="ORF">EDB92DRAFT_1840979</name>
</gene>
<keyword evidence="5" id="KW-1185">Reference proteome</keyword>
<proteinExistence type="inferred from homology"/>
<accession>A0AAD4QDA7</accession>
<dbReference type="Proteomes" id="UP001201163">
    <property type="component" value="Unassembled WGS sequence"/>
</dbReference>
<evidence type="ECO:0000259" key="3">
    <source>
        <dbReference type="SMART" id="SM00530"/>
    </source>
</evidence>
<protein>
    <recommendedName>
        <fullName evidence="3">HTH cro/C1-type domain-containing protein</fullName>
    </recommendedName>
</protein>